<feature type="region of interest" description="Disordered" evidence="1">
    <location>
        <begin position="231"/>
        <end position="285"/>
    </location>
</feature>
<dbReference type="HOGENOM" id="CLU_560899_0_0_1"/>
<proteinExistence type="predicted"/>
<name>H0XR70_OTOGA</name>
<feature type="region of interest" description="Disordered" evidence="1">
    <location>
        <begin position="132"/>
        <end position="212"/>
    </location>
</feature>
<reference evidence="2" key="3">
    <citation type="submission" date="2025-09" db="UniProtKB">
        <authorList>
            <consortium name="Ensembl"/>
        </authorList>
    </citation>
    <scope>IDENTIFICATION</scope>
</reference>
<feature type="compositionally biased region" description="Polar residues" evidence="1">
    <location>
        <begin position="24"/>
        <end position="49"/>
    </location>
</feature>
<accession>H0XR70</accession>
<evidence type="ECO:0000256" key="1">
    <source>
        <dbReference type="SAM" id="MobiDB-lite"/>
    </source>
</evidence>
<dbReference type="Ensembl" id="ENSOGAT00000028958.1">
    <property type="protein sequence ID" value="ENSOGAP00000018612.1"/>
    <property type="gene ID" value="ENSOGAG00000024935.1"/>
</dbReference>
<dbReference type="InParanoid" id="H0XR70"/>
<dbReference type="Proteomes" id="UP000005225">
    <property type="component" value="Unassembled WGS sequence"/>
</dbReference>
<dbReference type="AlphaFoldDB" id="H0XR70"/>
<dbReference type="EMBL" id="AAQR03168046">
    <property type="status" value="NOT_ANNOTATED_CDS"/>
    <property type="molecule type" value="Genomic_DNA"/>
</dbReference>
<feature type="compositionally biased region" description="Polar residues" evidence="1">
    <location>
        <begin position="85"/>
        <end position="98"/>
    </location>
</feature>
<dbReference type="eggNOG" id="ENOG502RU3P">
    <property type="taxonomic scope" value="Eukaryota"/>
</dbReference>
<dbReference type="STRING" id="30611.ENSOGAP00000018612"/>
<dbReference type="GeneTree" id="ENSGT00530000065187"/>
<dbReference type="OMA" id="IAIPHYQ"/>
<feature type="compositionally biased region" description="Polar residues" evidence="1">
    <location>
        <begin position="161"/>
        <end position="200"/>
    </location>
</feature>
<evidence type="ECO:0000313" key="2">
    <source>
        <dbReference type="Ensembl" id="ENSOGAP00000018612.1"/>
    </source>
</evidence>
<reference evidence="2" key="2">
    <citation type="submission" date="2025-08" db="UniProtKB">
        <authorList>
            <consortium name="Ensembl"/>
        </authorList>
    </citation>
    <scope>IDENTIFICATION</scope>
</reference>
<organism evidence="2 3">
    <name type="scientific">Otolemur garnettii</name>
    <name type="common">Small-eared galago</name>
    <name type="synonym">Garnett's greater bushbaby</name>
    <dbReference type="NCBI Taxonomy" id="30611"/>
    <lineage>
        <taxon>Eukaryota</taxon>
        <taxon>Metazoa</taxon>
        <taxon>Chordata</taxon>
        <taxon>Craniata</taxon>
        <taxon>Vertebrata</taxon>
        <taxon>Euteleostomi</taxon>
        <taxon>Mammalia</taxon>
        <taxon>Eutheria</taxon>
        <taxon>Euarchontoglires</taxon>
        <taxon>Primates</taxon>
        <taxon>Strepsirrhini</taxon>
        <taxon>Lorisiformes</taxon>
        <taxon>Galagidae</taxon>
        <taxon>Otolemur</taxon>
    </lineage>
</organism>
<evidence type="ECO:0000313" key="3">
    <source>
        <dbReference type="Proteomes" id="UP000005225"/>
    </source>
</evidence>
<reference evidence="3" key="1">
    <citation type="submission" date="2011-03" db="EMBL/GenBank/DDBJ databases">
        <title>Version 3 of the genome sequence of Otolemur garnettii (Bushbaby).</title>
        <authorList>
            <consortium name="The Broad Institute Genome Sequencing Platform"/>
            <person name="Di Palma F."/>
            <person name="Johnson J."/>
            <person name="Lander E.S."/>
            <person name="Lindblad-Toh K."/>
            <person name="Jaffe D.B."/>
            <person name="Gnerre S."/>
            <person name="MacCallum I."/>
            <person name="Przybylski D."/>
            <person name="Ribeiro F.J."/>
            <person name="Burton J.N."/>
            <person name="Walker B.J."/>
            <person name="Sharpe T."/>
            <person name="Hall G."/>
        </authorList>
    </citation>
    <scope>NUCLEOTIDE SEQUENCE [LARGE SCALE GENOMIC DNA]</scope>
</reference>
<sequence length="419" mass="43327">MEVRVLAVAILHFMVYFPHNGSQEMPSQTNRHLSANQPSSSPDSPTASLLPSVPRTEENATTTEDPDGHSGSAGGVAGLSGSLPERSQSQTLGTSLYNSPPLGDDVVSNPTANQISASFANIKGTASNCTGVKVSESNASSSSNATCNASASDTTTPGFAPNSQTTPSRATVSGKNSISGPVSTSTSQQESDPTAASQLQPARAAWSPGAFSTPNGRSTLVFAPAPAANTQNAKNELPASASKSAFTTPDARSFPGVGTTALSEDSEAGVTWDSKVSPDPSAGVLMPRKQHRSLKNKEMANAGESTLPVKAESAGEDDADFQIKEEVPPAYYFLGFESDNSGFGRNGFRAADTTQSLSQSRVIPEAAVGDREPGAPREESVSILYDITNAAKDRTHFKPKATKMIVSGLGKSVAGMQNV</sequence>
<feature type="region of interest" description="Disordered" evidence="1">
    <location>
        <begin position="24"/>
        <end position="109"/>
    </location>
</feature>
<protein>
    <submittedName>
        <fullName evidence="2">Uncharacterized protein</fullName>
    </submittedName>
</protein>
<feature type="compositionally biased region" description="Low complexity" evidence="1">
    <location>
        <begin position="135"/>
        <end position="156"/>
    </location>
</feature>
<keyword evidence="3" id="KW-1185">Reference proteome</keyword>